<evidence type="ECO:0000313" key="3">
    <source>
        <dbReference type="EMBL" id="KAJ9656705.1"/>
    </source>
</evidence>
<dbReference type="PROSITE" id="PS50250">
    <property type="entry name" value="PCI"/>
    <property type="match status" value="1"/>
</dbReference>
<dbReference type="InterPro" id="IPR000717">
    <property type="entry name" value="PCI_dom"/>
</dbReference>
<accession>A0ABQ9NGP0</accession>
<evidence type="ECO:0000259" key="2">
    <source>
        <dbReference type="PROSITE" id="PS50250"/>
    </source>
</evidence>
<dbReference type="EMBL" id="JAPDRL010000118">
    <property type="protein sequence ID" value="KAJ9656705.1"/>
    <property type="molecule type" value="Genomic_DNA"/>
</dbReference>
<gene>
    <name evidence="3" type="primary">CSN12</name>
    <name evidence="3" type="ORF">H2201_008464</name>
</gene>
<organism evidence="3 4">
    <name type="scientific">Coniosporium apollinis</name>
    <dbReference type="NCBI Taxonomy" id="61459"/>
    <lineage>
        <taxon>Eukaryota</taxon>
        <taxon>Fungi</taxon>
        <taxon>Dikarya</taxon>
        <taxon>Ascomycota</taxon>
        <taxon>Pezizomycotina</taxon>
        <taxon>Dothideomycetes</taxon>
        <taxon>Dothideomycetes incertae sedis</taxon>
        <taxon>Coniosporium</taxon>
    </lineage>
</organism>
<reference evidence="3" key="1">
    <citation type="submission" date="2022-10" db="EMBL/GenBank/DDBJ databases">
        <title>Culturing micro-colonial fungi from biological soil crusts in the Mojave desert and describing Neophaeococcomyces mojavensis, and introducing the new genera and species Taxawa tesnikishii.</title>
        <authorList>
            <person name="Kurbessoian T."/>
            <person name="Stajich J.E."/>
        </authorList>
    </citation>
    <scope>NUCLEOTIDE SEQUENCE</scope>
    <source>
        <strain evidence="3">TK_1</strain>
    </source>
</reference>
<dbReference type="Pfam" id="PF01399">
    <property type="entry name" value="PCI"/>
    <property type="match status" value="1"/>
</dbReference>
<dbReference type="PANTHER" id="PTHR12732">
    <property type="entry name" value="UNCHARACTERIZED PROTEASOME COMPONENT REGION PCI-CONTAINING"/>
    <property type="match status" value="1"/>
</dbReference>
<dbReference type="Proteomes" id="UP001172684">
    <property type="component" value="Unassembled WGS sequence"/>
</dbReference>
<dbReference type="InterPro" id="IPR045114">
    <property type="entry name" value="Csn12-like"/>
</dbReference>
<dbReference type="InterPro" id="IPR036388">
    <property type="entry name" value="WH-like_DNA-bd_sf"/>
</dbReference>
<evidence type="ECO:0000313" key="4">
    <source>
        <dbReference type="Proteomes" id="UP001172684"/>
    </source>
</evidence>
<protein>
    <submittedName>
        <fullName evidence="3">COP9 signalosome (CSN) subunit</fullName>
    </submittedName>
</protein>
<dbReference type="PANTHER" id="PTHR12732:SF0">
    <property type="entry name" value="PCI DOMAIN-CONTAINING PROTEIN 2"/>
    <property type="match status" value="1"/>
</dbReference>
<keyword evidence="4" id="KW-1185">Reference proteome</keyword>
<comment type="similarity">
    <text evidence="1">Belongs to the CSN12 family.</text>
</comment>
<evidence type="ECO:0000256" key="1">
    <source>
        <dbReference type="ARBA" id="ARBA00025771"/>
    </source>
</evidence>
<dbReference type="Gene3D" id="1.10.10.10">
    <property type="entry name" value="Winged helix-like DNA-binding domain superfamily/Winged helix DNA-binding domain"/>
    <property type="match status" value="1"/>
</dbReference>
<proteinExistence type="inferred from homology"/>
<sequence>MESVFNDFKRAIEAGDGYGVASTISPVPPPSDPGRLYSFHRSTNSYSVQTDFRYAIVYNNDIQLNKMEGNSWVDVFVAYWKAIGELLLAEELTNQAKGSQAPWGRVYEAWKEMATVLLRGYTGLVFPAWTVPCLYVAGKYLRVFAIKADEQAAQSNGEVTFNAGFQDDIVSSMGKNETLEDAARQINRIFAACISDRAPLEESRKWALYYITNLLFKTYFKASHPGNCSELPRPANHYYDHQLNSISLSKNVLRSLQASQADIPPLEAFPKAHQVTFKYYAGVVAFLEEDYARAEEHLTEAYRLCHKDAQKNRELILTYLIPCHLLTTHTLPTQALLAPYPRLQRHFTPLATCIKRGDLAGFDAALHAGEAEFVKRRIYLTLERGRDIALRNLLRKVFIAGGFEPAKESEEGEKVRRTRVPIAEFAAAIRLGSGGVGMDMDEVECMVANCIYKNLMKGYIARERGIVVLSKGGQAFPGTGV</sequence>
<dbReference type="SMART" id="SM00753">
    <property type="entry name" value="PAM"/>
    <property type="match status" value="1"/>
</dbReference>
<comment type="caution">
    <text evidence="3">The sequence shown here is derived from an EMBL/GenBank/DDBJ whole genome shotgun (WGS) entry which is preliminary data.</text>
</comment>
<feature type="domain" description="PCI" evidence="2">
    <location>
        <begin position="275"/>
        <end position="474"/>
    </location>
</feature>
<name>A0ABQ9NGP0_9PEZI</name>